<keyword evidence="1" id="KW-0175">Coiled coil</keyword>
<reference evidence="2 3" key="1">
    <citation type="submission" date="2019-09" db="EMBL/GenBank/DDBJ databases">
        <title>Complete genome of Lactococcus lactis phage P596.</title>
        <authorList>
            <person name="Brinks E."/>
        </authorList>
    </citation>
    <scope>NUCLEOTIDE SEQUENCE [LARGE SCALE GENOMIC DNA]</scope>
</reference>
<accession>A0A5Q2F3S2</accession>
<organism evidence="2 3">
    <name type="scientific">Lactococcus phage P596</name>
    <dbReference type="NCBI Taxonomy" id="2656515"/>
    <lineage>
        <taxon>Viruses</taxon>
        <taxon>Duplodnaviria</taxon>
        <taxon>Heunggongvirae</taxon>
        <taxon>Uroviricota</taxon>
        <taxon>Caudoviricetes</taxon>
        <taxon>Teubervirus</taxon>
        <taxon>Teubervirus P596</taxon>
    </lineage>
</organism>
<keyword evidence="3" id="KW-1185">Reference proteome</keyword>
<evidence type="ECO:0000313" key="2">
    <source>
        <dbReference type="EMBL" id="QGF21103.1"/>
    </source>
</evidence>
<feature type="coiled-coil region" evidence="1">
    <location>
        <begin position="15"/>
        <end position="42"/>
    </location>
</feature>
<dbReference type="Proteomes" id="UP000370956">
    <property type="component" value="Segment"/>
</dbReference>
<dbReference type="GeneID" id="56132809"/>
<dbReference type="KEGG" id="vg:56132809"/>
<dbReference type="RefSeq" id="YP_009900580.1">
    <property type="nucleotide sequence ID" value="NC_049808.1"/>
</dbReference>
<evidence type="ECO:0000256" key="1">
    <source>
        <dbReference type="SAM" id="Coils"/>
    </source>
</evidence>
<sequence>MKNRKNIIKENNAQMEALESYINDKLAELNDLRASNRQLDDERLVYLRAWYNSRLDNDYNLQKVLDYISESYLPSHNYTVDSIKKLLHSQTLNNERYRTERKLYNRICNYINDNSSEYVYPNDVAVLVKKYKTQNAKRLIKKLELEYKLKIRKQNLTDLLVGNRGNRLWERKNMTDYERAYCWYKDKLAKFVSTTIQKFKTLLNDNGIHSYDIMFNYCGPDLINWHDAITKSHTMTLGQLKAITYKQIKEQYVQAINGYNNTIAKDVKEKALQKHKLATMAAKERKKVQFEKWLKVKNTLSMFSGAIEINKKIDFDNYKPVPAKPAVERVKNVINDCGLVETHETRSDGTTTISLYV</sequence>
<protein>
    <submittedName>
        <fullName evidence="2">Tail length tape-measure protein</fullName>
    </submittedName>
</protein>
<proteinExistence type="predicted"/>
<dbReference type="EMBL" id="MN528768">
    <property type="protein sequence ID" value="QGF21103.1"/>
    <property type="molecule type" value="Genomic_DNA"/>
</dbReference>
<evidence type="ECO:0000313" key="3">
    <source>
        <dbReference type="Proteomes" id="UP000370956"/>
    </source>
</evidence>
<name>A0A5Q2F3S2_9CAUD</name>